<proteinExistence type="predicted"/>
<accession>A0A562QTD2</accession>
<organism evidence="4 5">
    <name type="scientific">Halalkalibacter nanhaiisediminis</name>
    <dbReference type="NCBI Taxonomy" id="688079"/>
    <lineage>
        <taxon>Bacteria</taxon>
        <taxon>Bacillati</taxon>
        <taxon>Bacillota</taxon>
        <taxon>Bacilli</taxon>
        <taxon>Bacillales</taxon>
        <taxon>Bacillaceae</taxon>
        <taxon>Halalkalibacter</taxon>
    </lineage>
</organism>
<feature type="chain" id="PRO_5021831471" evidence="2">
    <location>
        <begin position="27"/>
        <end position="360"/>
    </location>
</feature>
<protein>
    <submittedName>
        <fullName evidence="4">S-layer family protein</fullName>
    </submittedName>
</protein>
<feature type="signal peptide" evidence="2">
    <location>
        <begin position="1"/>
        <end position="26"/>
    </location>
</feature>
<evidence type="ECO:0000313" key="5">
    <source>
        <dbReference type="Proteomes" id="UP000315711"/>
    </source>
</evidence>
<evidence type="ECO:0000259" key="3">
    <source>
        <dbReference type="PROSITE" id="PS51272"/>
    </source>
</evidence>
<evidence type="ECO:0000313" key="4">
    <source>
        <dbReference type="EMBL" id="TWI59863.1"/>
    </source>
</evidence>
<evidence type="ECO:0000256" key="1">
    <source>
        <dbReference type="ARBA" id="ARBA00022729"/>
    </source>
</evidence>
<keyword evidence="5" id="KW-1185">Reference proteome</keyword>
<dbReference type="InterPro" id="IPR051465">
    <property type="entry name" value="Cell_Envelope_Struct_Comp"/>
</dbReference>
<sequence length="360" mass="39845">MKKLASILLSGAVIMSSFASFQTASAAESERTSDSYMLTDIWEHWASEELDDLVNADIFKGFPIGEDEYVFKPNNSMTRAEFAAIIVRALELKPTGEGETFTDIPANHSLKNEIAIASDHGIIFGVDTGKFAPNEPVLREQMAAIIVRAFEGTIDFNSSSAKAFSDVPAEYWAKDDIAKASGTEIVKGINDTQFGLNKKATRAEAGVMLHRALQKEQSTLPNEDELKTIAAQSETASFPLFEANDIDGLLAHNETYFTGYQKVSSDELVTWSNEGGVSQTISFLNEPVIKVEKRSNRYAQVSLTADINISFEDDTTSFKTTMPYDATYYMKKIDGKWKIYHTDVALDLDEEEMEQLLAGE</sequence>
<feature type="domain" description="SLH" evidence="3">
    <location>
        <begin position="101"/>
        <end position="159"/>
    </location>
</feature>
<dbReference type="Proteomes" id="UP000315711">
    <property type="component" value="Unassembled WGS sequence"/>
</dbReference>
<dbReference type="Pfam" id="PF00395">
    <property type="entry name" value="SLH"/>
    <property type="match status" value="3"/>
</dbReference>
<dbReference type="PROSITE" id="PS51272">
    <property type="entry name" value="SLH"/>
    <property type="match status" value="3"/>
</dbReference>
<keyword evidence="1 2" id="KW-0732">Signal</keyword>
<feature type="domain" description="SLH" evidence="3">
    <location>
        <begin position="160"/>
        <end position="223"/>
    </location>
</feature>
<feature type="domain" description="SLH" evidence="3">
    <location>
        <begin position="33"/>
        <end position="100"/>
    </location>
</feature>
<dbReference type="OrthoDB" id="174569at2"/>
<dbReference type="PANTHER" id="PTHR43308:SF5">
    <property type="entry name" value="S-LAYER PROTEIN _ PEPTIDOGLYCAN ENDO-BETA-N-ACETYLGLUCOSAMINIDASE"/>
    <property type="match status" value="1"/>
</dbReference>
<dbReference type="AlphaFoldDB" id="A0A562QTD2"/>
<gene>
    <name evidence="4" type="ORF">IQ10_00285</name>
</gene>
<evidence type="ECO:0000256" key="2">
    <source>
        <dbReference type="SAM" id="SignalP"/>
    </source>
</evidence>
<comment type="caution">
    <text evidence="4">The sequence shown here is derived from an EMBL/GenBank/DDBJ whole genome shotgun (WGS) entry which is preliminary data.</text>
</comment>
<dbReference type="PANTHER" id="PTHR43308">
    <property type="entry name" value="OUTER MEMBRANE PROTEIN ALPHA-RELATED"/>
    <property type="match status" value="1"/>
</dbReference>
<dbReference type="EMBL" id="VLKZ01000001">
    <property type="protein sequence ID" value="TWI59863.1"/>
    <property type="molecule type" value="Genomic_DNA"/>
</dbReference>
<dbReference type="InterPro" id="IPR001119">
    <property type="entry name" value="SLH_dom"/>
</dbReference>
<reference evidence="4 5" key="1">
    <citation type="journal article" date="2015" name="Stand. Genomic Sci.">
        <title>Genomic Encyclopedia of Bacterial and Archaeal Type Strains, Phase III: the genomes of soil and plant-associated and newly described type strains.</title>
        <authorList>
            <person name="Whitman W.B."/>
            <person name="Woyke T."/>
            <person name="Klenk H.P."/>
            <person name="Zhou Y."/>
            <person name="Lilburn T.G."/>
            <person name="Beck B.J."/>
            <person name="De Vos P."/>
            <person name="Vandamme P."/>
            <person name="Eisen J.A."/>
            <person name="Garrity G."/>
            <person name="Hugenholtz P."/>
            <person name="Kyrpides N.C."/>
        </authorList>
    </citation>
    <scope>NUCLEOTIDE SEQUENCE [LARGE SCALE GENOMIC DNA]</scope>
    <source>
        <strain evidence="4 5">CGMCC 1.10116</strain>
    </source>
</reference>
<dbReference type="RefSeq" id="WP_144448689.1">
    <property type="nucleotide sequence ID" value="NZ_VLKZ01000001.1"/>
</dbReference>
<name>A0A562QTD2_9BACI</name>